<dbReference type="EMBL" id="RHHT01000032">
    <property type="protein sequence ID" value="RNB77199.1"/>
    <property type="molecule type" value="Genomic_DNA"/>
</dbReference>
<accession>A0A3M8CNP8</accession>
<dbReference type="RefSeq" id="WP_122914298.1">
    <property type="nucleotide sequence ID" value="NZ_RHHT01000032.1"/>
</dbReference>
<evidence type="ECO:0000313" key="2">
    <source>
        <dbReference type="EMBL" id="RNB77199.1"/>
    </source>
</evidence>
<feature type="signal peptide" evidence="1">
    <location>
        <begin position="1"/>
        <end position="18"/>
    </location>
</feature>
<organism evidence="2 3">
    <name type="scientific">Brevibacillus panacihumi</name>
    <dbReference type="NCBI Taxonomy" id="497735"/>
    <lineage>
        <taxon>Bacteria</taxon>
        <taxon>Bacillati</taxon>
        <taxon>Bacillota</taxon>
        <taxon>Bacilli</taxon>
        <taxon>Bacillales</taxon>
        <taxon>Paenibacillaceae</taxon>
        <taxon>Brevibacillus</taxon>
    </lineage>
</organism>
<proteinExistence type="predicted"/>
<dbReference type="InterPro" id="IPR045956">
    <property type="entry name" value="DUF6376"/>
</dbReference>
<comment type="caution">
    <text evidence="2">The sequence shown here is derived from an EMBL/GenBank/DDBJ whole genome shotgun (WGS) entry which is preliminary data.</text>
</comment>
<dbReference type="AlphaFoldDB" id="A0A3M8CNP8"/>
<dbReference type="PROSITE" id="PS51257">
    <property type="entry name" value="PROKAR_LIPOPROTEIN"/>
    <property type="match status" value="1"/>
</dbReference>
<evidence type="ECO:0000256" key="1">
    <source>
        <dbReference type="SAM" id="SignalP"/>
    </source>
</evidence>
<protein>
    <recommendedName>
        <fullName evidence="4">Lipoprotein</fullName>
    </recommendedName>
</protein>
<name>A0A3M8CNP8_9BACL</name>
<dbReference type="Pfam" id="PF19903">
    <property type="entry name" value="DUF6376"/>
    <property type="match status" value="1"/>
</dbReference>
<sequence length="145" mass="16235">MKKVMLIVVLLSAFMLSACSLSEEVNHSLEYAKEVKEQVDMLSNFAEEAPQMFKDAALSPESMKELESQLNDLKTNISDFNKTEVPAIAESIHEQLVMKNQTLLDEINALVDNGNIVLDNIENTQILKTINDVISLLNRIENLGL</sequence>
<evidence type="ECO:0008006" key="4">
    <source>
        <dbReference type="Google" id="ProtNLM"/>
    </source>
</evidence>
<reference evidence="2 3" key="1">
    <citation type="submission" date="2018-10" db="EMBL/GenBank/DDBJ databases">
        <title>Phylogenomics of Brevibacillus.</title>
        <authorList>
            <person name="Dunlap C."/>
        </authorList>
    </citation>
    <scope>NUCLEOTIDE SEQUENCE [LARGE SCALE GENOMIC DNA]</scope>
    <source>
        <strain evidence="2 3">JCM 15085</strain>
    </source>
</reference>
<evidence type="ECO:0000313" key="3">
    <source>
        <dbReference type="Proteomes" id="UP000281915"/>
    </source>
</evidence>
<feature type="chain" id="PRO_5039378946" description="Lipoprotein" evidence="1">
    <location>
        <begin position="19"/>
        <end position="145"/>
    </location>
</feature>
<dbReference type="Proteomes" id="UP000281915">
    <property type="component" value="Unassembled WGS sequence"/>
</dbReference>
<gene>
    <name evidence="2" type="ORF">EDM58_16395</name>
</gene>
<keyword evidence="1" id="KW-0732">Signal</keyword>